<dbReference type="GO" id="GO:0005524">
    <property type="term" value="F:ATP binding"/>
    <property type="evidence" value="ECO:0007669"/>
    <property type="project" value="UniProtKB-UniRule"/>
</dbReference>
<feature type="compositionally biased region" description="Basic and acidic residues" evidence="11">
    <location>
        <begin position="561"/>
        <end position="571"/>
    </location>
</feature>
<dbReference type="PROSITE" id="PS00039">
    <property type="entry name" value="DEAD_ATP_HELICASE"/>
    <property type="match status" value="1"/>
</dbReference>
<evidence type="ECO:0000256" key="2">
    <source>
        <dbReference type="ARBA" id="ARBA00022517"/>
    </source>
</evidence>
<sequence>MSSKAGPSAPRGKKQRDPHTQQRIKSNALKRKGQDEELDKLRRDIAEFNPSTPITTFTELPLSSRTLRGLRSSHFTTPTPIQATSIPISLQGQDVLGSARTGSGKTLAFLIPLLERLYLERWGPMDGLGAVVLSPTRELAIQTFNALRSIGGHHTFSAGLVIGGKSLKDEQDRLQRMNILIATPGRLLQHFDSTVGLDTSGVKVLVLDEADRLLDLGFLPTLRAIIQHITPGGGGPTSKSSAQVDQATSITTTTTTPSGRQTLLFSATQSPNLVQLAKLSLNSPVTIDVDQHLQDGTSSVDSNATPGQSSTSTSTLMPAGLEQFYAVVDLDRKLDALWGFVKSHLKMKGVVFVSSCKQVRFIFETFRRLHPGLPLMHLHGKQKQPTRLDIFQRFSQSTVALLVCTDIASRGLDFPLVDWVIQLDCPEDVDMYIHRVGRTARYQSGGKGLTILCPSEEEGMKKRWEEKGLEVKRIRIKESKMGQLQQQMQNFAFRDPEIKYMGQRAFVSYMKSVHLQKDKSIFDLTQLPIEAFAASLGLPGAPQIKFIGQAHQKKNAARGKLQQEDQKDKAQGVKVNVAGEKETETASAKVGAQVELADSESDESEVGSGDEDEEVDSEEELEAGKVDGDSESDADDDDADAKDDVLTSKKDKQAVRTKYDRMFERKNQGVLAPHFSALVTHDGVVQDGDEDDGFLTLKERDHTLEAVGLGGEGEVEGETGDATSKLTSEEMLSKRKLKQGESRKAMLKLKSSGHKVIFDDAGGAHEMYEMEDLDDFAKQGDAEAQRQEYLAVNREAMKEADVVDRQVAREKRQEKKRKRKDREREERLAELQGSDEDDDEEGGGGGFRVTLGRPSDGSGSDSGSDTDSGDDDNDRNQSNSTRPTKRARFDGGSKEGKSGDVEDEETLALRLLQGSA</sequence>
<proteinExistence type="inferred from homology"/>
<feature type="short sequence motif" description="Q motif" evidence="9">
    <location>
        <begin position="55"/>
        <end position="83"/>
    </location>
</feature>
<evidence type="ECO:0000256" key="6">
    <source>
        <dbReference type="ARBA" id="ARBA00022806"/>
    </source>
</evidence>
<comment type="domain">
    <text evidence="10">The Q motif is unique to and characteristic of the DEAD box family of RNA helicases and controls ATP binding and hydrolysis.</text>
</comment>
<feature type="compositionally biased region" description="Basic and acidic residues" evidence="11">
    <location>
        <begin position="642"/>
        <end position="656"/>
    </location>
</feature>
<dbReference type="PROSITE" id="PS51194">
    <property type="entry name" value="HELICASE_CTER"/>
    <property type="match status" value="1"/>
</dbReference>
<evidence type="ECO:0000313" key="16">
    <source>
        <dbReference type="Proteomes" id="UP000812966"/>
    </source>
</evidence>
<evidence type="ECO:0000256" key="11">
    <source>
        <dbReference type="SAM" id="MobiDB-lite"/>
    </source>
</evidence>
<feature type="compositionally biased region" description="Acidic residues" evidence="11">
    <location>
        <begin position="597"/>
        <end position="621"/>
    </location>
</feature>
<protein>
    <recommendedName>
        <fullName evidence="10">ATP-dependent RNA helicase</fullName>
        <ecNumber evidence="10">3.6.4.13</ecNumber>
    </recommendedName>
</protein>
<name>A0A8K0JF33_9TREE</name>
<feature type="compositionally biased region" description="Acidic residues" evidence="11">
    <location>
        <begin position="629"/>
        <end position="641"/>
    </location>
</feature>
<evidence type="ECO:0000259" key="13">
    <source>
        <dbReference type="PROSITE" id="PS51194"/>
    </source>
</evidence>
<feature type="domain" description="DEAD-box RNA helicase Q" evidence="14">
    <location>
        <begin position="55"/>
        <end position="83"/>
    </location>
</feature>
<feature type="region of interest" description="Disordered" evidence="11">
    <location>
        <begin position="1"/>
        <end position="37"/>
    </location>
</feature>
<feature type="domain" description="Helicase ATP-binding" evidence="12">
    <location>
        <begin position="86"/>
        <end position="287"/>
    </location>
</feature>
<dbReference type="EMBL" id="JABELV010000201">
    <property type="protein sequence ID" value="KAG7528175.1"/>
    <property type="molecule type" value="Genomic_DNA"/>
</dbReference>
<dbReference type="PROSITE" id="PS51192">
    <property type="entry name" value="HELICASE_ATP_BIND_1"/>
    <property type="match status" value="1"/>
</dbReference>
<comment type="caution">
    <text evidence="15">The sequence shown here is derived from an EMBL/GenBank/DDBJ whole genome shotgun (WGS) entry which is preliminary data.</text>
</comment>
<dbReference type="Gene3D" id="3.40.50.300">
    <property type="entry name" value="P-loop containing nucleotide triphosphate hydrolases"/>
    <property type="match status" value="2"/>
</dbReference>
<feature type="compositionally biased region" description="Basic and acidic residues" evidence="11">
    <location>
        <begin position="795"/>
        <end position="813"/>
    </location>
</feature>
<evidence type="ECO:0000256" key="4">
    <source>
        <dbReference type="ARBA" id="ARBA00022741"/>
    </source>
</evidence>
<dbReference type="EC" id="3.6.4.13" evidence="10"/>
<dbReference type="SMART" id="SM00487">
    <property type="entry name" value="DEXDc"/>
    <property type="match status" value="1"/>
</dbReference>
<dbReference type="InterPro" id="IPR001650">
    <property type="entry name" value="Helicase_C-like"/>
</dbReference>
<evidence type="ECO:0000256" key="5">
    <source>
        <dbReference type="ARBA" id="ARBA00022801"/>
    </source>
</evidence>
<dbReference type="CDD" id="cd17941">
    <property type="entry name" value="DEADc_DDX10"/>
    <property type="match status" value="1"/>
</dbReference>
<accession>A0A8K0JF33</accession>
<dbReference type="InterPro" id="IPR000629">
    <property type="entry name" value="RNA-helicase_DEAD-box_CS"/>
</dbReference>
<dbReference type="CDD" id="cd18787">
    <property type="entry name" value="SF2_C_DEAD"/>
    <property type="match status" value="1"/>
</dbReference>
<dbReference type="InterPro" id="IPR011545">
    <property type="entry name" value="DEAD/DEAH_box_helicase_dom"/>
</dbReference>
<keyword evidence="16" id="KW-1185">Reference proteome</keyword>
<dbReference type="InterPro" id="IPR025313">
    <property type="entry name" value="SPB4-like_CTE"/>
</dbReference>
<dbReference type="Pfam" id="PF00270">
    <property type="entry name" value="DEAD"/>
    <property type="match status" value="1"/>
</dbReference>
<keyword evidence="4 10" id="KW-0547">Nucleotide-binding</keyword>
<dbReference type="GO" id="GO:0003723">
    <property type="term" value="F:RNA binding"/>
    <property type="evidence" value="ECO:0007669"/>
    <property type="project" value="UniProtKB-UniRule"/>
</dbReference>
<feature type="compositionally biased region" description="Polar residues" evidence="11">
    <location>
        <begin position="238"/>
        <end position="250"/>
    </location>
</feature>
<feature type="region of interest" description="Disordered" evidence="11">
    <location>
        <begin position="230"/>
        <end position="255"/>
    </location>
</feature>
<organism evidence="15 16">
    <name type="scientific">Filobasidium floriforme</name>
    <dbReference type="NCBI Taxonomy" id="5210"/>
    <lineage>
        <taxon>Eukaryota</taxon>
        <taxon>Fungi</taxon>
        <taxon>Dikarya</taxon>
        <taxon>Basidiomycota</taxon>
        <taxon>Agaricomycotina</taxon>
        <taxon>Tremellomycetes</taxon>
        <taxon>Filobasidiales</taxon>
        <taxon>Filobasidiaceae</taxon>
        <taxon>Filobasidium</taxon>
    </lineage>
</organism>
<evidence type="ECO:0000256" key="3">
    <source>
        <dbReference type="ARBA" id="ARBA00022552"/>
    </source>
</evidence>
<dbReference type="GO" id="GO:0006364">
    <property type="term" value="P:rRNA processing"/>
    <property type="evidence" value="ECO:0007669"/>
    <property type="project" value="UniProtKB-KW"/>
</dbReference>
<comment type="function">
    <text evidence="10">RNA helicase.</text>
</comment>
<feature type="region of interest" description="Disordered" evidence="11">
    <location>
        <begin position="794"/>
        <end position="916"/>
    </location>
</feature>
<dbReference type="PROSITE" id="PS51195">
    <property type="entry name" value="Q_MOTIF"/>
    <property type="match status" value="1"/>
</dbReference>
<comment type="subcellular location">
    <subcellularLocation>
        <location evidence="1">Nucleus</location>
        <location evidence="1">Nucleolus</location>
    </subcellularLocation>
</comment>
<dbReference type="PANTHER" id="PTHR24031">
    <property type="entry name" value="RNA HELICASE"/>
    <property type="match status" value="1"/>
</dbReference>
<evidence type="ECO:0000256" key="7">
    <source>
        <dbReference type="ARBA" id="ARBA00022840"/>
    </source>
</evidence>
<feature type="compositionally biased region" description="Basic and acidic residues" evidence="11">
    <location>
        <begin position="887"/>
        <end position="900"/>
    </location>
</feature>
<comment type="similarity">
    <text evidence="10">Belongs to the DEAD box helicase family.</text>
</comment>
<evidence type="ECO:0000259" key="14">
    <source>
        <dbReference type="PROSITE" id="PS51195"/>
    </source>
</evidence>
<dbReference type="SMART" id="SM01178">
    <property type="entry name" value="DUF4217"/>
    <property type="match status" value="1"/>
</dbReference>
<gene>
    <name evidence="15" type="ORF">FFLO_06368</name>
</gene>
<keyword evidence="8 10" id="KW-0694">RNA-binding</keyword>
<comment type="catalytic activity">
    <reaction evidence="10">
        <text>ATP + H2O = ADP + phosphate + H(+)</text>
        <dbReference type="Rhea" id="RHEA:13065"/>
        <dbReference type="ChEBI" id="CHEBI:15377"/>
        <dbReference type="ChEBI" id="CHEBI:15378"/>
        <dbReference type="ChEBI" id="CHEBI:30616"/>
        <dbReference type="ChEBI" id="CHEBI:43474"/>
        <dbReference type="ChEBI" id="CHEBI:456216"/>
        <dbReference type="EC" id="3.6.4.13"/>
    </reaction>
</comment>
<feature type="domain" description="Helicase C-terminal" evidence="13">
    <location>
        <begin position="320"/>
        <end position="492"/>
    </location>
</feature>
<dbReference type="SMART" id="SM00490">
    <property type="entry name" value="HELICc"/>
    <property type="match status" value="1"/>
</dbReference>
<evidence type="ECO:0000313" key="15">
    <source>
        <dbReference type="EMBL" id="KAG7528175.1"/>
    </source>
</evidence>
<dbReference type="GO" id="GO:0005730">
    <property type="term" value="C:nucleolus"/>
    <property type="evidence" value="ECO:0007669"/>
    <property type="project" value="UniProtKB-SubCell"/>
</dbReference>
<keyword evidence="5 10" id="KW-0378">Hydrolase</keyword>
<reference evidence="15" key="1">
    <citation type="submission" date="2020-04" db="EMBL/GenBank/DDBJ databases">
        <title>Analysis of mating type loci in Filobasidium floriforme.</title>
        <authorList>
            <person name="Nowrousian M."/>
        </authorList>
    </citation>
    <scope>NUCLEOTIDE SEQUENCE</scope>
    <source>
        <strain evidence="15">CBS 6242</strain>
    </source>
</reference>
<evidence type="ECO:0000256" key="8">
    <source>
        <dbReference type="ARBA" id="ARBA00022884"/>
    </source>
</evidence>
<dbReference type="InterPro" id="IPR027417">
    <property type="entry name" value="P-loop_NTPase"/>
</dbReference>
<dbReference type="Pfam" id="PF13959">
    <property type="entry name" value="CTE_SPB4"/>
    <property type="match status" value="1"/>
</dbReference>
<dbReference type="Pfam" id="PF00271">
    <property type="entry name" value="Helicase_C"/>
    <property type="match status" value="1"/>
</dbReference>
<dbReference type="GO" id="GO:0016787">
    <property type="term" value="F:hydrolase activity"/>
    <property type="evidence" value="ECO:0007669"/>
    <property type="project" value="UniProtKB-KW"/>
</dbReference>
<evidence type="ECO:0000256" key="10">
    <source>
        <dbReference type="RuleBase" id="RU365068"/>
    </source>
</evidence>
<feature type="compositionally biased region" description="Low complexity" evidence="11">
    <location>
        <begin position="855"/>
        <end position="866"/>
    </location>
</feature>
<dbReference type="InterPro" id="IPR014001">
    <property type="entry name" value="Helicase_ATP-bd"/>
</dbReference>
<keyword evidence="6 10" id="KW-0347">Helicase</keyword>
<evidence type="ECO:0000259" key="12">
    <source>
        <dbReference type="PROSITE" id="PS51192"/>
    </source>
</evidence>
<dbReference type="SUPFAM" id="SSF52540">
    <property type="entry name" value="P-loop containing nucleoside triphosphate hydrolases"/>
    <property type="match status" value="2"/>
</dbReference>
<evidence type="ECO:0000256" key="9">
    <source>
        <dbReference type="PROSITE-ProRule" id="PRU00552"/>
    </source>
</evidence>
<dbReference type="GO" id="GO:0003724">
    <property type="term" value="F:RNA helicase activity"/>
    <property type="evidence" value="ECO:0007669"/>
    <property type="project" value="UniProtKB-EC"/>
</dbReference>
<dbReference type="InterPro" id="IPR014014">
    <property type="entry name" value="RNA_helicase_DEAD_Q_motif"/>
</dbReference>
<feature type="compositionally biased region" description="Acidic residues" evidence="11">
    <location>
        <begin position="833"/>
        <end position="842"/>
    </location>
</feature>
<dbReference type="AlphaFoldDB" id="A0A8K0JF33"/>
<feature type="region of interest" description="Disordered" evidence="11">
    <location>
        <begin position="555"/>
        <end position="656"/>
    </location>
</feature>
<keyword evidence="3" id="KW-0698">rRNA processing</keyword>
<keyword evidence="7 10" id="KW-0067">ATP-binding</keyword>
<dbReference type="Proteomes" id="UP000812966">
    <property type="component" value="Unassembled WGS sequence"/>
</dbReference>
<keyword evidence="2" id="KW-0690">Ribosome biogenesis</keyword>
<evidence type="ECO:0000256" key="1">
    <source>
        <dbReference type="ARBA" id="ARBA00004604"/>
    </source>
</evidence>